<proteinExistence type="predicted"/>
<evidence type="ECO:0000259" key="2">
    <source>
        <dbReference type="Pfam" id="PF07331"/>
    </source>
</evidence>
<gene>
    <name evidence="3" type="ORF">M3202_20895</name>
</gene>
<reference evidence="3" key="1">
    <citation type="submission" date="2022-05" db="EMBL/GenBank/DDBJ databases">
        <title>Comparative Genomics of Spacecraft Associated Microbes.</title>
        <authorList>
            <person name="Tran M.T."/>
            <person name="Wright A."/>
            <person name="Seuylemezian A."/>
            <person name="Eisen J."/>
            <person name="Coil D."/>
        </authorList>
    </citation>
    <scope>NUCLEOTIDE SEQUENCE</scope>
    <source>
        <strain evidence="3">214.1.1</strain>
    </source>
</reference>
<dbReference type="EMBL" id="JAMBOL010000040">
    <property type="protein sequence ID" value="MCM3716507.1"/>
    <property type="molecule type" value="Genomic_DNA"/>
</dbReference>
<feature type="transmembrane region" description="Helical" evidence="1">
    <location>
        <begin position="77"/>
        <end position="97"/>
    </location>
</feature>
<comment type="caution">
    <text evidence="3">The sequence shown here is derived from an EMBL/GenBank/DDBJ whole genome shotgun (WGS) entry which is preliminary data.</text>
</comment>
<name>A0A9X2DU83_9BACI</name>
<dbReference type="Pfam" id="PF07331">
    <property type="entry name" value="TctB"/>
    <property type="match status" value="1"/>
</dbReference>
<dbReference type="InterPro" id="IPR009936">
    <property type="entry name" value="DUF1468"/>
</dbReference>
<feature type="transmembrane region" description="Helical" evidence="1">
    <location>
        <begin position="7"/>
        <end position="25"/>
    </location>
</feature>
<keyword evidence="1" id="KW-0812">Transmembrane</keyword>
<keyword evidence="1" id="KW-1133">Transmembrane helix</keyword>
<dbReference type="Proteomes" id="UP001139179">
    <property type="component" value="Unassembled WGS sequence"/>
</dbReference>
<feature type="transmembrane region" description="Helical" evidence="1">
    <location>
        <begin position="37"/>
        <end position="56"/>
    </location>
</feature>
<keyword evidence="1" id="KW-0472">Membrane</keyword>
<protein>
    <submittedName>
        <fullName evidence="3">Tripartite tricarboxylate transporter TctB family protein</fullName>
    </submittedName>
</protein>
<feature type="transmembrane region" description="Helical" evidence="1">
    <location>
        <begin position="117"/>
        <end position="135"/>
    </location>
</feature>
<evidence type="ECO:0000313" key="3">
    <source>
        <dbReference type="EMBL" id="MCM3716507.1"/>
    </source>
</evidence>
<dbReference type="RefSeq" id="WP_251225157.1">
    <property type="nucleotide sequence ID" value="NZ_JAMBOL010000040.1"/>
</dbReference>
<feature type="domain" description="DUF1468" evidence="2">
    <location>
        <begin position="7"/>
        <end position="144"/>
    </location>
</feature>
<organism evidence="3 4">
    <name type="scientific">Halalkalibacter oceani</name>
    <dbReference type="NCBI Taxonomy" id="1653776"/>
    <lineage>
        <taxon>Bacteria</taxon>
        <taxon>Bacillati</taxon>
        <taxon>Bacillota</taxon>
        <taxon>Bacilli</taxon>
        <taxon>Bacillales</taxon>
        <taxon>Bacillaceae</taxon>
        <taxon>Halalkalibacter</taxon>
    </lineage>
</organism>
<accession>A0A9X2DU83</accession>
<evidence type="ECO:0000256" key="1">
    <source>
        <dbReference type="SAM" id="Phobius"/>
    </source>
</evidence>
<dbReference type="AlphaFoldDB" id="A0A9X2DU83"/>
<evidence type="ECO:0000313" key="4">
    <source>
        <dbReference type="Proteomes" id="UP001139179"/>
    </source>
</evidence>
<sequence length="148" mass="16982">MAIPNIVIGCIVICLSFVFYIYTFSFPDVSQGYTNPATVPIIYSILLAILGFILIIKGWNERKGTQTKSDRQRQNKLVFVFMGVFIIYILGVIYLGFYLSTFLFLVTCLIMTRVKKIIWLIGIPIRAIMFVYIIFGKLLRIVLPTGFF</sequence>
<keyword evidence="4" id="KW-1185">Reference proteome</keyword>